<organism evidence="3">
    <name type="scientific">Streptantibioticus silvisoli</name>
    <dbReference type="NCBI Taxonomy" id="2705255"/>
    <lineage>
        <taxon>Bacteria</taxon>
        <taxon>Bacillati</taxon>
        <taxon>Actinomycetota</taxon>
        <taxon>Actinomycetes</taxon>
        <taxon>Kitasatosporales</taxon>
        <taxon>Streptomycetaceae</taxon>
        <taxon>Streptantibioticus</taxon>
    </lineage>
</organism>
<name>A0AA90H815_9ACTN</name>
<comment type="caution">
    <text evidence="3">The sequence shown here is derived from an EMBL/GenBank/DDBJ whole genome shotgun (WGS) entry which is preliminary data.</text>
</comment>
<dbReference type="EMBL" id="JAAGKO020000004">
    <property type="protein sequence ID" value="MDI5961924.1"/>
    <property type="molecule type" value="Genomic_DNA"/>
</dbReference>
<feature type="transmembrane region" description="Helical" evidence="1">
    <location>
        <begin position="50"/>
        <end position="69"/>
    </location>
</feature>
<keyword evidence="1" id="KW-1133">Transmembrane helix</keyword>
<evidence type="ECO:0000256" key="1">
    <source>
        <dbReference type="SAM" id="Phobius"/>
    </source>
</evidence>
<protein>
    <submittedName>
        <fullName evidence="3">Uncharacterized protein</fullName>
    </submittedName>
</protein>
<keyword evidence="4" id="KW-1185">Reference proteome</keyword>
<evidence type="ECO:0000313" key="4">
    <source>
        <dbReference type="Proteomes" id="UP001156398"/>
    </source>
</evidence>
<sequence length="102" mass="10435">MSQTYRPHDVMSLLNSDGKAHPRENGLALATAVLGLLAVITAIFPSLHLISSWAGLAGFLTGGYAQFVSQTTGERFIAVIGLGCAGLGLALGIAHGGLWGGM</sequence>
<accession>A0AA90H815</accession>
<proteinExistence type="predicted"/>
<dbReference type="EMBL" id="JABXJJ020000016">
    <property type="protein sequence ID" value="MDI5970535.1"/>
    <property type="molecule type" value="Genomic_DNA"/>
</dbReference>
<evidence type="ECO:0000313" key="2">
    <source>
        <dbReference type="EMBL" id="MDI5961924.1"/>
    </source>
</evidence>
<feature type="transmembrane region" description="Helical" evidence="1">
    <location>
        <begin position="76"/>
        <end position="99"/>
    </location>
</feature>
<dbReference type="Proteomes" id="UP001156398">
    <property type="component" value="Unassembled WGS sequence"/>
</dbReference>
<keyword evidence="1" id="KW-0472">Membrane</keyword>
<dbReference type="AlphaFoldDB" id="A0AA90H815"/>
<keyword evidence="1" id="KW-0812">Transmembrane</keyword>
<feature type="transmembrane region" description="Helical" evidence="1">
    <location>
        <begin position="26"/>
        <end position="44"/>
    </location>
</feature>
<gene>
    <name evidence="2" type="ORF">POF43_004165</name>
    <name evidence="3" type="ORF">POF50_014485</name>
</gene>
<reference evidence="3 4" key="1">
    <citation type="submission" date="2023-05" db="EMBL/GenBank/DDBJ databases">
        <title>Streptantibioticus silvisoli sp. nov., acidotolerant actinomycetes 1 from pine litter.</title>
        <authorList>
            <person name="Swiecimska M."/>
            <person name="Golinska P."/>
            <person name="Sangal V."/>
            <person name="Wachnowicz B."/>
            <person name="Goodfellow M."/>
        </authorList>
    </citation>
    <scope>NUCLEOTIDE SEQUENCE</scope>
    <source>
        <strain evidence="3">SL13</strain>
        <strain evidence="2 4">SL54</strain>
    </source>
</reference>
<dbReference type="RefSeq" id="WP_271313132.1">
    <property type="nucleotide sequence ID" value="NZ_JAAGKO020000004.1"/>
</dbReference>
<evidence type="ECO:0000313" key="3">
    <source>
        <dbReference type="EMBL" id="MDI5970535.1"/>
    </source>
</evidence>